<comment type="caution">
    <text evidence="11">The sequence shown here is derived from an EMBL/GenBank/DDBJ whole genome shotgun (WGS) entry which is preliminary data.</text>
</comment>
<evidence type="ECO:0000256" key="5">
    <source>
        <dbReference type="ARBA" id="ARBA00022642"/>
    </source>
</evidence>
<reference evidence="11 12" key="1">
    <citation type="journal article" date="2017" name="Mol. Biol. Evol.">
        <title>The 4-celled Tetrabaena socialis nuclear genome reveals the essential components for genetic control of cell number at the origin of multicellularity in the volvocine lineage.</title>
        <authorList>
            <person name="Featherston J."/>
            <person name="Arakaki Y."/>
            <person name="Hanschen E.R."/>
            <person name="Ferris P.J."/>
            <person name="Michod R.E."/>
            <person name="Olson B.J.S.C."/>
            <person name="Nozaki H."/>
            <person name="Durand P.M."/>
        </authorList>
    </citation>
    <scope>NUCLEOTIDE SEQUENCE [LARGE SCALE GENOMIC DNA]</scope>
    <source>
        <strain evidence="11 12">NIES-571</strain>
    </source>
</reference>
<dbReference type="EMBL" id="PGGS01000619">
    <property type="protein sequence ID" value="PNH02636.1"/>
    <property type="molecule type" value="Genomic_DNA"/>
</dbReference>
<name>A0A2J7ZQV5_9CHLO</name>
<evidence type="ECO:0000256" key="6">
    <source>
        <dbReference type="ARBA" id="ARBA00022679"/>
    </source>
</evidence>
<dbReference type="SUPFAM" id="SSF82649">
    <property type="entry name" value="SufE/NifU"/>
    <property type="match status" value="1"/>
</dbReference>
<gene>
    <name evidence="11" type="ORF">TSOC_011379</name>
</gene>
<accession>A0A2J7ZQV5</accession>
<evidence type="ECO:0000256" key="8">
    <source>
        <dbReference type="ARBA" id="ARBA00023004"/>
    </source>
</evidence>
<dbReference type="SUPFAM" id="SSF142754">
    <property type="entry name" value="NadA-like"/>
    <property type="match status" value="1"/>
</dbReference>
<dbReference type="PANTHER" id="PTHR30573">
    <property type="entry name" value="QUINOLINATE SYNTHETASE A"/>
    <property type="match status" value="1"/>
</dbReference>
<dbReference type="Proteomes" id="UP000236333">
    <property type="component" value="Unassembled WGS sequence"/>
</dbReference>
<keyword evidence="5" id="KW-0662">Pyridine nucleotide biosynthesis</keyword>
<dbReference type="GO" id="GO:0046872">
    <property type="term" value="F:metal ion binding"/>
    <property type="evidence" value="ECO:0007669"/>
    <property type="project" value="UniProtKB-KW"/>
</dbReference>
<dbReference type="InterPro" id="IPR036094">
    <property type="entry name" value="NadA_sf"/>
</dbReference>
<evidence type="ECO:0000313" key="11">
    <source>
        <dbReference type="EMBL" id="PNH02636.1"/>
    </source>
</evidence>
<keyword evidence="12" id="KW-1185">Reference proteome</keyword>
<dbReference type="InterPro" id="IPR003473">
    <property type="entry name" value="NadA"/>
</dbReference>
<dbReference type="GO" id="GO:0009507">
    <property type="term" value="C:chloroplast"/>
    <property type="evidence" value="ECO:0007669"/>
    <property type="project" value="TreeGrafter"/>
</dbReference>
<organism evidence="11 12">
    <name type="scientific">Tetrabaena socialis</name>
    <dbReference type="NCBI Taxonomy" id="47790"/>
    <lineage>
        <taxon>Eukaryota</taxon>
        <taxon>Viridiplantae</taxon>
        <taxon>Chlorophyta</taxon>
        <taxon>core chlorophytes</taxon>
        <taxon>Chlorophyceae</taxon>
        <taxon>CS clade</taxon>
        <taxon>Chlamydomonadales</taxon>
        <taxon>Tetrabaenaceae</taxon>
        <taxon>Tetrabaena</taxon>
    </lineage>
</organism>
<keyword evidence="6" id="KW-0808">Transferase</keyword>
<keyword evidence="4" id="KW-0004">4Fe-4S</keyword>
<keyword evidence="7" id="KW-0479">Metal-binding</keyword>
<keyword evidence="8" id="KW-0408">Iron</keyword>
<dbReference type="AlphaFoldDB" id="A0A2J7ZQV5"/>
<evidence type="ECO:0000259" key="10">
    <source>
        <dbReference type="Pfam" id="PF02657"/>
    </source>
</evidence>
<dbReference type="GO" id="GO:0051539">
    <property type="term" value="F:4 iron, 4 sulfur cluster binding"/>
    <property type="evidence" value="ECO:0007669"/>
    <property type="project" value="UniProtKB-KW"/>
</dbReference>
<keyword evidence="9" id="KW-0411">Iron-sulfur</keyword>
<dbReference type="Gene3D" id="3.90.1010.10">
    <property type="match status" value="1"/>
</dbReference>
<proteinExistence type="predicted"/>
<evidence type="ECO:0000256" key="9">
    <source>
        <dbReference type="ARBA" id="ARBA00023014"/>
    </source>
</evidence>
<evidence type="ECO:0000256" key="2">
    <source>
        <dbReference type="ARBA" id="ARBA00005065"/>
    </source>
</evidence>
<dbReference type="UniPathway" id="UPA00253">
    <property type="reaction ID" value="UER00327"/>
</dbReference>
<dbReference type="PANTHER" id="PTHR30573:SF0">
    <property type="entry name" value="QUINOLINATE SYNTHASE, CHLOROPLASTIC"/>
    <property type="match status" value="1"/>
</dbReference>
<evidence type="ECO:0000256" key="4">
    <source>
        <dbReference type="ARBA" id="ARBA00022485"/>
    </source>
</evidence>
<feature type="domain" description="Fe-S metabolism associated" evidence="10">
    <location>
        <begin position="51"/>
        <end position="172"/>
    </location>
</feature>
<evidence type="ECO:0000256" key="1">
    <source>
        <dbReference type="ARBA" id="ARBA00001966"/>
    </source>
</evidence>
<comment type="pathway">
    <text evidence="2">Cofactor biosynthesis; NAD(+) biosynthesis; quinolinate from iminoaspartate: step 1/1.</text>
</comment>
<dbReference type="EC" id="2.5.1.72" evidence="3"/>
<dbReference type="GO" id="GO:0034628">
    <property type="term" value="P:'de novo' NAD+ biosynthetic process from L-aspartate"/>
    <property type="evidence" value="ECO:0007669"/>
    <property type="project" value="TreeGrafter"/>
</dbReference>
<evidence type="ECO:0000256" key="7">
    <source>
        <dbReference type="ARBA" id="ARBA00022723"/>
    </source>
</evidence>
<dbReference type="Gene3D" id="3.40.50.10800">
    <property type="entry name" value="NadA-like"/>
    <property type="match status" value="2"/>
</dbReference>
<dbReference type="OrthoDB" id="66991at2759"/>
<feature type="non-terminal residue" evidence="11">
    <location>
        <position position="363"/>
    </location>
</feature>
<evidence type="ECO:0000313" key="12">
    <source>
        <dbReference type="Proteomes" id="UP000236333"/>
    </source>
</evidence>
<comment type="cofactor">
    <cofactor evidence="1">
        <name>[4Fe-4S] cluster</name>
        <dbReference type="ChEBI" id="CHEBI:49883"/>
    </cofactor>
</comment>
<dbReference type="InterPro" id="IPR003808">
    <property type="entry name" value="Fe-S_metab-assoc_dom"/>
</dbReference>
<protein>
    <recommendedName>
        <fullName evidence="3">quinolinate synthase</fullName>
        <ecNumber evidence="3">2.5.1.72</ecNumber>
    </recommendedName>
</protein>
<dbReference type="Pfam" id="PF02657">
    <property type="entry name" value="SufE"/>
    <property type="match status" value="1"/>
</dbReference>
<sequence length="363" mass="38199">MVDSSETRASHNVFTPAAQATQALVGAAEPSTVTGLMQLPASLEAITSHVTAAGDVKEQLRRLLELGKGLAALPQTERTAATRVMGCSSEVWISAQLDGAGRLHFQGWSESEISRGLVALVVTGLSGCTADQVFEVPSAQLQQQLAAVLGPAGLLAPGRTAGVANILEAAKRQARALAAPQTMELFPSLMIRADSLEPQGAFAEAQAAYLRPDQHTVTRLAEVLRRKQIGVVAHFYMDPEVQGVLSSAAELWPHIAISDSLVMADTAVRMAEAGCKSVCVLGVDFMSENVRAILDEAGHAHVQVYRMAAADIGCSLAEAAESDALHVVYINTSLRTKALAHDLVPTITCTSSNVVQTILTAFA</sequence>
<evidence type="ECO:0000256" key="3">
    <source>
        <dbReference type="ARBA" id="ARBA00012669"/>
    </source>
</evidence>
<dbReference type="Pfam" id="PF02445">
    <property type="entry name" value="NadA"/>
    <property type="match status" value="1"/>
</dbReference>
<dbReference type="GO" id="GO:0008987">
    <property type="term" value="F:quinolinate synthetase A activity"/>
    <property type="evidence" value="ECO:0007669"/>
    <property type="project" value="InterPro"/>
</dbReference>